<evidence type="ECO:0000313" key="1">
    <source>
        <dbReference type="EMBL" id="ETJ40932.1"/>
    </source>
</evidence>
<protein>
    <submittedName>
        <fullName evidence="1">Iron(III) dicitrate transport ATP-binding protein FecE</fullName>
    </submittedName>
</protein>
<feature type="non-terminal residue" evidence="1">
    <location>
        <position position="1"/>
    </location>
</feature>
<dbReference type="EMBL" id="AZMM01005143">
    <property type="protein sequence ID" value="ETJ40932.1"/>
    <property type="molecule type" value="Genomic_DNA"/>
</dbReference>
<sequence>LLPSKDKITLNQKPLESYKGREFAQLVAVLTQSRDSMIDDFLVKDIVLMGRYPYKQHFGTYSAEDVKIAEHYM</sequence>
<keyword evidence="1" id="KW-0547">Nucleotide-binding</keyword>
<comment type="caution">
    <text evidence="1">The sequence shown here is derived from an EMBL/GenBank/DDBJ whole genome shotgun (WGS) entry which is preliminary data.</text>
</comment>
<gene>
    <name evidence="1" type="ORF">Q604_UNBC05143G0001</name>
</gene>
<reference evidence="1" key="1">
    <citation type="submission" date="2013-12" db="EMBL/GenBank/DDBJ databases">
        <title>A Varibaculum cambriense genome reconstructed from a premature infant gut community with otherwise low bacterial novelty that shifts toward anaerobic metabolism during the third week of life.</title>
        <authorList>
            <person name="Brown C.T."/>
            <person name="Sharon I."/>
            <person name="Thomas B.C."/>
            <person name="Castelle C.J."/>
            <person name="Morowitz M.J."/>
            <person name="Banfield J.F."/>
        </authorList>
    </citation>
    <scope>NUCLEOTIDE SEQUENCE</scope>
</reference>
<organism evidence="1">
    <name type="scientific">human gut metagenome</name>
    <dbReference type="NCBI Taxonomy" id="408170"/>
    <lineage>
        <taxon>unclassified sequences</taxon>
        <taxon>metagenomes</taxon>
        <taxon>organismal metagenomes</taxon>
    </lineage>
</organism>
<keyword evidence="1" id="KW-0067">ATP-binding</keyword>
<dbReference type="AlphaFoldDB" id="W1YEL2"/>
<accession>W1YEL2</accession>
<proteinExistence type="predicted"/>
<feature type="non-terminal residue" evidence="1">
    <location>
        <position position="73"/>
    </location>
</feature>
<name>W1YEL2_9ZZZZ</name>
<dbReference type="GO" id="GO:0005524">
    <property type="term" value="F:ATP binding"/>
    <property type="evidence" value="ECO:0007669"/>
    <property type="project" value="UniProtKB-KW"/>
</dbReference>